<dbReference type="Proteomes" id="UP001058074">
    <property type="component" value="Unassembled WGS sequence"/>
</dbReference>
<name>A0ACB5RDH2_9CLOT</name>
<reference evidence="1" key="1">
    <citation type="journal article" date="2025" name="Int. J. Syst. Evol. Microbiol.">
        <title>Inconstantimicrobium mannanitabidum sp. nov., a novel member of the family Clostridiaceae isolated from anoxic soil under the treatment of reductive soil disinfestation.</title>
        <authorList>
            <person name="Ueki A."/>
            <person name="Tonouchi A."/>
            <person name="Honma S."/>
            <person name="Kaku N."/>
            <person name="Ueki K."/>
        </authorList>
    </citation>
    <scope>NUCLEOTIDE SEQUENCE</scope>
    <source>
        <strain evidence="1">TW13</strain>
    </source>
</reference>
<sequence length="600" mass="66883">MERKAEAKEVSFLKILRKIGPLVVMACPVYCIMNTIIAVFHGVSFGLNTVMTQKFFDAVTNLVKGSATLKTTIIMLGLLCLTLVSSQILNGVSNFLTGNLGKKLVGKMTIILNRKSSKLNAVNFENPLLLDDINKAKKGLENGVYLIMMLFFIVSFYIPYFLFMGVYLYSLKPILSISLVLIFIPVALAQFVKIKIFANLEDQVAPVRREYEYYERCIKDREYFKETRLLGAFGYFKSLYSSSLGSLNKSIWKAERKSGLIEIGLKIVTLAGYIGILILLFDALMDGSISVGAFGAVFSSIGFMFDIMEEIITMHIGTITRNLGTVKNLVRFLEMPERIGEDIEINSVPEISLKNASFSYPGADKKSLEEISLDVKSGETIAIVGENGAGKSTIVRLMTGLYIPTEGKVFFNGVDTSKISAQSIYKGISGVFQKFQKYKMTLEENVSISNTDVLCNEELLNIAADKADLEINSDRFPEEYKTMLSREFDGVDLSGGQWQRIAIARGFYKAHNMIILDEPTAAIDPVEETKIYNKFKEMSVGKTAVIVTHRLGSAKIADRILVMDAGKIVQVGTHDELIAVEGKYKDMYEAQSKWYIEECS</sequence>
<comment type="caution">
    <text evidence="1">The sequence shown here is derived from an EMBL/GenBank/DDBJ whole genome shotgun (WGS) entry which is preliminary data.</text>
</comment>
<keyword evidence="2" id="KW-1185">Reference proteome</keyword>
<gene>
    <name evidence="1" type="ORF">rsdtw13_21970</name>
</gene>
<organism evidence="1 2">
    <name type="scientific">Inconstantimicrobium mannanitabidum</name>
    <dbReference type="NCBI Taxonomy" id="1604901"/>
    <lineage>
        <taxon>Bacteria</taxon>
        <taxon>Bacillati</taxon>
        <taxon>Bacillota</taxon>
        <taxon>Clostridia</taxon>
        <taxon>Eubacteriales</taxon>
        <taxon>Clostridiaceae</taxon>
        <taxon>Inconstantimicrobium</taxon>
    </lineage>
</organism>
<dbReference type="EMBL" id="BROD01000001">
    <property type="protein sequence ID" value="GKX66939.1"/>
    <property type="molecule type" value="Genomic_DNA"/>
</dbReference>
<evidence type="ECO:0000313" key="1">
    <source>
        <dbReference type="EMBL" id="GKX66939.1"/>
    </source>
</evidence>
<accession>A0ACB5RDH2</accession>
<evidence type="ECO:0000313" key="2">
    <source>
        <dbReference type="Proteomes" id="UP001058074"/>
    </source>
</evidence>
<proteinExistence type="predicted"/>
<protein>
    <submittedName>
        <fullName evidence="1">Multidrug ABC transporter permease</fullName>
    </submittedName>
</protein>